<protein>
    <submittedName>
        <fullName evidence="1">Uncharacterized protein</fullName>
    </submittedName>
</protein>
<keyword evidence="2" id="KW-1185">Reference proteome</keyword>
<dbReference type="AlphaFoldDB" id="A0A6G1HLM4"/>
<reference evidence="1" key="1">
    <citation type="journal article" date="2020" name="Stud. Mycol.">
        <title>101 Dothideomycetes genomes: a test case for predicting lifestyles and emergence of pathogens.</title>
        <authorList>
            <person name="Haridas S."/>
            <person name="Albert R."/>
            <person name="Binder M."/>
            <person name="Bloem J."/>
            <person name="Labutti K."/>
            <person name="Salamov A."/>
            <person name="Andreopoulos B."/>
            <person name="Baker S."/>
            <person name="Barry K."/>
            <person name="Bills G."/>
            <person name="Bluhm B."/>
            <person name="Cannon C."/>
            <person name="Castanera R."/>
            <person name="Culley D."/>
            <person name="Daum C."/>
            <person name="Ezra D."/>
            <person name="Gonzalez J."/>
            <person name="Henrissat B."/>
            <person name="Kuo A."/>
            <person name="Liang C."/>
            <person name="Lipzen A."/>
            <person name="Lutzoni F."/>
            <person name="Magnuson J."/>
            <person name="Mondo S."/>
            <person name="Nolan M."/>
            <person name="Ohm R."/>
            <person name="Pangilinan J."/>
            <person name="Park H.-J."/>
            <person name="Ramirez L."/>
            <person name="Alfaro M."/>
            <person name="Sun H."/>
            <person name="Tritt A."/>
            <person name="Yoshinaga Y."/>
            <person name="Zwiers L.-H."/>
            <person name="Turgeon B."/>
            <person name="Goodwin S."/>
            <person name="Spatafora J."/>
            <person name="Crous P."/>
            <person name="Grigoriev I."/>
        </authorList>
    </citation>
    <scope>NUCLEOTIDE SEQUENCE</scope>
    <source>
        <strain evidence="1">CBS 262.69</strain>
    </source>
</reference>
<proteinExistence type="predicted"/>
<evidence type="ECO:0000313" key="1">
    <source>
        <dbReference type="EMBL" id="KAF2396665.1"/>
    </source>
</evidence>
<dbReference type="EMBL" id="ML996706">
    <property type="protein sequence ID" value="KAF2396665.1"/>
    <property type="molecule type" value="Genomic_DNA"/>
</dbReference>
<gene>
    <name evidence="1" type="ORF">EJ06DRAFT_551611</name>
</gene>
<dbReference type="Proteomes" id="UP000799640">
    <property type="component" value="Unassembled WGS sequence"/>
</dbReference>
<name>A0A6G1HLM4_9PEZI</name>
<accession>A0A6G1HLM4</accession>
<organism evidence="1 2">
    <name type="scientific">Trichodelitschia bisporula</name>
    <dbReference type="NCBI Taxonomy" id="703511"/>
    <lineage>
        <taxon>Eukaryota</taxon>
        <taxon>Fungi</taxon>
        <taxon>Dikarya</taxon>
        <taxon>Ascomycota</taxon>
        <taxon>Pezizomycotina</taxon>
        <taxon>Dothideomycetes</taxon>
        <taxon>Dothideomycetes incertae sedis</taxon>
        <taxon>Phaeotrichales</taxon>
        <taxon>Phaeotrichaceae</taxon>
        <taxon>Trichodelitschia</taxon>
    </lineage>
</organism>
<evidence type="ECO:0000313" key="2">
    <source>
        <dbReference type="Proteomes" id="UP000799640"/>
    </source>
</evidence>
<sequence length="171" mass="19080">MTFVRAFGDVHSVKLHAGLIICRYDAAAFPLTTDMHNCNDGRHGLKGRNCDWRNESEPLKALATVFLVNNFPSPSSAELTQTFREVTVPNLSKIRSLISKKSLLKMSATPEKSVSRLHCVDVTYRYPPTWSAPPLPYRSGSPPGIPSLQATKFLQETFVQRRRSISSITFG</sequence>